<dbReference type="Pfam" id="PF00149">
    <property type="entry name" value="Metallophos"/>
    <property type="match status" value="1"/>
</dbReference>
<dbReference type="Gene3D" id="3.60.21.10">
    <property type="match status" value="1"/>
</dbReference>
<organism evidence="2 3">
    <name type="scientific">Venatoribacter cucullus</name>
    <dbReference type="NCBI Taxonomy" id="2661630"/>
    <lineage>
        <taxon>Bacteria</taxon>
        <taxon>Pseudomonadati</taxon>
        <taxon>Pseudomonadota</taxon>
        <taxon>Gammaproteobacteria</taxon>
        <taxon>Oceanospirillales</taxon>
        <taxon>Oceanospirillaceae</taxon>
        <taxon>Venatoribacter</taxon>
    </lineage>
</organism>
<dbReference type="PANTHER" id="PTHR42850">
    <property type="entry name" value="METALLOPHOSPHOESTERASE"/>
    <property type="match status" value="1"/>
</dbReference>
<gene>
    <name evidence="2" type="ORF">GJQ55_11520</name>
</gene>
<protein>
    <submittedName>
        <fullName evidence="2">Metallophosphoesterase</fullName>
    </submittedName>
</protein>
<feature type="domain" description="Calcineurin-like phosphoesterase" evidence="1">
    <location>
        <begin position="20"/>
        <end position="181"/>
    </location>
</feature>
<dbReference type="GO" id="GO:0005737">
    <property type="term" value="C:cytoplasm"/>
    <property type="evidence" value="ECO:0007669"/>
    <property type="project" value="TreeGrafter"/>
</dbReference>
<evidence type="ECO:0000259" key="1">
    <source>
        <dbReference type="Pfam" id="PF00149"/>
    </source>
</evidence>
<evidence type="ECO:0000313" key="3">
    <source>
        <dbReference type="Proteomes" id="UP000596074"/>
    </source>
</evidence>
<dbReference type="Proteomes" id="UP000596074">
    <property type="component" value="Chromosome"/>
</dbReference>
<dbReference type="EMBL" id="CP046056">
    <property type="protein sequence ID" value="QQD25059.1"/>
    <property type="molecule type" value="Genomic_DNA"/>
</dbReference>
<dbReference type="GO" id="GO:0008803">
    <property type="term" value="F:bis(5'-nucleosyl)-tetraphosphatase (symmetrical) activity"/>
    <property type="evidence" value="ECO:0007669"/>
    <property type="project" value="TreeGrafter"/>
</dbReference>
<dbReference type="InterPro" id="IPR029052">
    <property type="entry name" value="Metallo-depent_PP-like"/>
</dbReference>
<name>A0A9X7UY50_9GAMM</name>
<reference evidence="2 3" key="1">
    <citation type="submission" date="2019-11" db="EMBL/GenBank/DDBJ databases">
        <title>Venatorbacter sp. nov. a predator of Campylobacter and other Gram-negative bacteria.</title>
        <authorList>
            <person name="Saeedi A."/>
            <person name="Cummings N.J."/>
            <person name="Connerton I.F."/>
            <person name="Connerton P.L."/>
        </authorList>
    </citation>
    <scope>NUCLEOTIDE SEQUENCE [LARGE SCALE GENOMIC DNA]</scope>
    <source>
        <strain evidence="2">XL5</strain>
    </source>
</reference>
<dbReference type="GO" id="GO:0016791">
    <property type="term" value="F:phosphatase activity"/>
    <property type="evidence" value="ECO:0007669"/>
    <property type="project" value="TreeGrafter"/>
</dbReference>
<dbReference type="PANTHER" id="PTHR42850:SF8">
    <property type="entry name" value="SERINE_THREONINE-PROTEIN PHOSPHATASE 2"/>
    <property type="match status" value="1"/>
</dbReference>
<dbReference type="SUPFAM" id="SSF56300">
    <property type="entry name" value="Metallo-dependent phosphatases"/>
    <property type="match status" value="1"/>
</dbReference>
<dbReference type="KEGG" id="vcw:GJQ55_11520"/>
<keyword evidence="3" id="KW-1185">Reference proteome</keyword>
<proteinExistence type="predicted"/>
<dbReference type="AlphaFoldDB" id="A0A9X7UY50"/>
<sequence>MQIQPRLLNLGKNPHGRDFVIGDMHGCVSALLAQLQALAFNPRGDRVICVGDLVNRGPESVQALALLSEPWFFAVIGNHEQVLVSAFQEGQPEHHALMLQHGGDWILQQPRQHWDGWFTQIRQLPLAIQLENNQGKTIGIIHADYPLADWGDFHRLTADDAERAVWAREPFRQRSPHRVAGLDWLIVGHNVTEQPLQLGNRLYIDCGVYLGNDYQIIDINQL</sequence>
<dbReference type="GO" id="GO:0110154">
    <property type="term" value="P:RNA decapping"/>
    <property type="evidence" value="ECO:0007669"/>
    <property type="project" value="TreeGrafter"/>
</dbReference>
<dbReference type="InterPro" id="IPR050126">
    <property type="entry name" value="Ap4A_hydrolase"/>
</dbReference>
<evidence type="ECO:0000313" key="2">
    <source>
        <dbReference type="EMBL" id="QQD25059.1"/>
    </source>
</evidence>
<dbReference type="InterPro" id="IPR004843">
    <property type="entry name" value="Calcineurin-like_PHP"/>
</dbReference>
<accession>A0A9X7UY50</accession>
<dbReference type="RefSeq" id="WP_228345121.1">
    <property type="nucleotide sequence ID" value="NZ_CP046056.1"/>
</dbReference>